<feature type="region of interest" description="Disordered" evidence="1">
    <location>
        <begin position="1"/>
        <end position="46"/>
    </location>
</feature>
<feature type="compositionally biased region" description="Polar residues" evidence="1">
    <location>
        <begin position="19"/>
        <end position="46"/>
    </location>
</feature>
<accession>A0A9P6ADT4</accession>
<feature type="region of interest" description="Disordered" evidence="1">
    <location>
        <begin position="438"/>
        <end position="457"/>
    </location>
</feature>
<gene>
    <name evidence="2" type="ORF">BS47DRAFT_1369491</name>
</gene>
<dbReference type="Proteomes" id="UP000886523">
    <property type="component" value="Unassembled WGS sequence"/>
</dbReference>
<keyword evidence="3" id="KW-1185">Reference proteome</keyword>
<name>A0A9P6ADT4_9AGAM</name>
<proteinExistence type="predicted"/>
<evidence type="ECO:0000313" key="2">
    <source>
        <dbReference type="EMBL" id="KAF9503505.1"/>
    </source>
</evidence>
<organism evidence="2 3">
    <name type="scientific">Hydnum rufescens UP504</name>
    <dbReference type="NCBI Taxonomy" id="1448309"/>
    <lineage>
        <taxon>Eukaryota</taxon>
        <taxon>Fungi</taxon>
        <taxon>Dikarya</taxon>
        <taxon>Basidiomycota</taxon>
        <taxon>Agaricomycotina</taxon>
        <taxon>Agaricomycetes</taxon>
        <taxon>Cantharellales</taxon>
        <taxon>Hydnaceae</taxon>
        <taxon>Hydnum</taxon>
    </lineage>
</organism>
<sequence>MESMGTIPGSQAGLLQGDGEQTTKSMSSNIPYATQQSSGSMESTPGPSVPFSLNLIKDESVMGGHCHPTPMSLCAISGSKLMSKWWDSINVDHSVTSMAGRLDVCWFDSVVITPFGPEPTTSAIGIFGTPLFWDEETFISAGKHRVLKSVDNTQHRQAVIGTQREEGAQCRQAVISKLFWSENTEQGGCPKQTGYNQQAAISKLVWSKNTEQVKRQNENFKKGAQCRQAAITAHYRSKKLATRGRGFFRCAKSNRCGFWAWSGLDDVAATGPFASQVETCEGVRRKKKKWLMYEKPPPHHCINSAGVVGGPDTGRQEFDGPTVDMAATHPDHVEHMRVTRLWVNWAVGPGDVVPALYWILLGRWGNCGSEGDGLKSTTSSKFSGKVMGPLTLIGPVNIAFGPNWDKCHCGIVAMTLGTQQEGAQHRQAAISELVWSENTEQDERPMQAGHDQQVGLE</sequence>
<protein>
    <submittedName>
        <fullName evidence="2">Uncharacterized protein</fullName>
    </submittedName>
</protein>
<evidence type="ECO:0000256" key="1">
    <source>
        <dbReference type="SAM" id="MobiDB-lite"/>
    </source>
</evidence>
<dbReference type="EMBL" id="MU129345">
    <property type="protein sequence ID" value="KAF9503505.1"/>
    <property type="molecule type" value="Genomic_DNA"/>
</dbReference>
<evidence type="ECO:0000313" key="3">
    <source>
        <dbReference type="Proteomes" id="UP000886523"/>
    </source>
</evidence>
<reference evidence="2" key="1">
    <citation type="journal article" date="2020" name="Nat. Commun.">
        <title>Large-scale genome sequencing of mycorrhizal fungi provides insights into the early evolution of symbiotic traits.</title>
        <authorList>
            <person name="Miyauchi S."/>
            <person name="Kiss E."/>
            <person name="Kuo A."/>
            <person name="Drula E."/>
            <person name="Kohler A."/>
            <person name="Sanchez-Garcia M."/>
            <person name="Morin E."/>
            <person name="Andreopoulos B."/>
            <person name="Barry K.W."/>
            <person name="Bonito G."/>
            <person name="Buee M."/>
            <person name="Carver A."/>
            <person name="Chen C."/>
            <person name="Cichocki N."/>
            <person name="Clum A."/>
            <person name="Culley D."/>
            <person name="Crous P.W."/>
            <person name="Fauchery L."/>
            <person name="Girlanda M."/>
            <person name="Hayes R.D."/>
            <person name="Keri Z."/>
            <person name="LaButti K."/>
            <person name="Lipzen A."/>
            <person name="Lombard V."/>
            <person name="Magnuson J."/>
            <person name="Maillard F."/>
            <person name="Murat C."/>
            <person name="Nolan M."/>
            <person name="Ohm R.A."/>
            <person name="Pangilinan J."/>
            <person name="Pereira M.F."/>
            <person name="Perotto S."/>
            <person name="Peter M."/>
            <person name="Pfister S."/>
            <person name="Riley R."/>
            <person name="Sitrit Y."/>
            <person name="Stielow J.B."/>
            <person name="Szollosi G."/>
            <person name="Zifcakova L."/>
            <person name="Stursova M."/>
            <person name="Spatafora J.W."/>
            <person name="Tedersoo L."/>
            <person name="Vaario L.M."/>
            <person name="Yamada A."/>
            <person name="Yan M."/>
            <person name="Wang P."/>
            <person name="Xu J."/>
            <person name="Bruns T."/>
            <person name="Baldrian P."/>
            <person name="Vilgalys R."/>
            <person name="Dunand C."/>
            <person name="Henrissat B."/>
            <person name="Grigoriev I.V."/>
            <person name="Hibbett D."/>
            <person name="Nagy L.G."/>
            <person name="Martin F.M."/>
        </authorList>
    </citation>
    <scope>NUCLEOTIDE SEQUENCE</scope>
    <source>
        <strain evidence="2">UP504</strain>
    </source>
</reference>
<comment type="caution">
    <text evidence="2">The sequence shown here is derived from an EMBL/GenBank/DDBJ whole genome shotgun (WGS) entry which is preliminary data.</text>
</comment>
<dbReference type="AlphaFoldDB" id="A0A9P6ADT4"/>